<reference evidence="2" key="1">
    <citation type="journal article" date="2019" name="Int. J. Syst. Evol. Microbiol.">
        <title>The Global Catalogue of Microorganisms (GCM) 10K type strain sequencing project: providing services to taxonomists for standard genome sequencing and annotation.</title>
        <authorList>
            <consortium name="The Broad Institute Genomics Platform"/>
            <consortium name="The Broad Institute Genome Sequencing Center for Infectious Disease"/>
            <person name="Wu L."/>
            <person name="Ma J."/>
        </authorList>
    </citation>
    <scope>NUCLEOTIDE SEQUENCE [LARGE SCALE GENOMIC DNA]</scope>
    <source>
        <strain evidence="2">JCM 14326</strain>
    </source>
</reference>
<keyword evidence="2" id="KW-1185">Reference proteome</keyword>
<dbReference type="InterPro" id="IPR015996">
    <property type="entry name" value="UCP028451"/>
</dbReference>
<dbReference type="Proteomes" id="UP001501094">
    <property type="component" value="Unassembled WGS sequence"/>
</dbReference>
<dbReference type="RefSeq" id="WP_344100715.1">
    <property type="nucleotide sequence ID" value="NZ_BAAANL010000002.1"/>
</dbReference>
<evidence type="ECO:0000313" key="1">
    <source>
        <dbReference type="EMBL" id="GAA1856903.1"/>
    </source>
</evidence>
<organism evidence="1 2">
    <name type="scientific">Myceligenerans crystallogenes</name>
    <dbReference type="NCBI Taxonomy" id="316335"/>
    <lineage>
        <taxon>Bacteria</taxon>
        <taxon>Bacillati</taxon>
        <taxon>Actinomycetota</taxon>
        <taxon>Actinomycetes</taxon>
        <taxon>Micrococcales</taxon>
        <taxon>Promicromonosporaceae</taxon>
        <taxon>Myceligenerans</taxon>
    </lineage>
</organism>
<comment type="caution">
    <text evidence="1">The sequence shown here is derived from an EMBL/GenBank/DDBJ whole genome shotgun (WGS) entry which is preliminary data.</text>
</comment>
<dbReference type="InterPro" id="IPR012808">
    <property type="entry name" value="CHP02453"/>
</dbReference>
<accession>A0ABP4ZNM6</accession>
<dbReference type="PANTHER" id="PTHR36452">
    <property type="entry name" value="CHROMOSOME 12, WHOLE GENOME SHOTGUN SEQUENCE"/>
    <property type="match status" value="1"/>
</dbReference>
<dbReference type="PANTHER" id="PTHR36452:SF1">
    <property type="entry name" value="DUF2461 DOMAIN-CONTAINING PROTEIN"/>
    <property type="match status" value="1"/>
</dbReference>
<dbReference type="PIRSF" id="PIRSF028451">
    <property type="entry name" value="UCP028451"/>
    <property type="match status" value="1"/>
</dbReference>
<dbReference type="Pfam" id="PF09365">
    <property type="entry name" value="DUF2461"/>
    <property type="match status" value="1"/>
</dbReference>
<dbReference type="EMBL" id="BAAANL010000002">
    <property type="protein sequence ID" value="GAA1856903.1"/>
    <property type="molecule type" value="Genomic_DNA"/>
</dbReference>
<evidence type="ECO:0000313" key="2">
    <source>
        <dbReference type="Proteomes" id="UP001501094"/>
    </source>
</evidence>
<protein>
    <submittedName>
        <fullName evidence="1">DUF2461 domain-containing protein</fullName>
    </submittedName>
</protein>
<name>A0ABP4ZNM6_9MICO</name>
<proteinExistence type="predicted"/>
<gene>
    <name evidence="1" type="ORF">GCM10009751_12730</name>
</gene>
<sequence>MAFTGIPTAALDFYEDLEADNSKAFWTARKDVYERSVREPLLALAEEVEDEFGPGKYFRPYRDVRFSKDKSPYKTQQGIWFGESSRYVHVSAAGLFVAGGYWRTSREQLTRLRRAVALDTVGPDLVAAVGAVTAAGLTVDGERLRRVPPGFDKEHPRGDLLRHKTLTCGRDLGSPDWLTTPRAKDEIVTAWRAMEPLVAWLERHVGRDD</sequence>
<dbReference type="NCBIfam" id="TIGR02453">
    <property type="entry name" value="TIGR02453 family protein"/>
    <property type="match status" value="1"/>
</dbReference>